<proteinExistence type="predicted"/>
<evidence type="ECO:0000256" key="3">
    <source>
        <dbReference type="ARBA" id="ARBA00023163"/>
    </source>
</evidence>
<keyword evidence="1" id="KW-0805">Transcription regulation</keyword>
<dbReference type="Gene3D" id="1.10.10.60">
    <property type="entry name" value="Homeodomain-like"/>
    <property type="match status" value="1"/>
</dbReference>
<organism evidence="5 6">
    <name type="scientific">Larkinella arboricola</name>
    <dbReference type="NCBI Taxonomy" id="643671"/>
    <lineage>
        <taxon>Bacteria</taxon>
        <taxon>Pseudomonadati</taxon>
        <taxon>Bacteroidota</taxon>
        <taxon>Cytophagia</taxon>
        <taxon>Cytophagales</taxon>
        <taxon>Spirosomataceae</taxon>
        <taxon>Larkinella</taxon>
    </lineage>
</organism>
<dbReference type="InterPro" id="IPR050204">
    <property type="entry name" value="AraC_XylS_family_regulators"/>
</dbReference>
<name>A0A327WHZ7_LARAB</name>
<dbReference type="SMART" id="SM00342">
    <property type="entry name" value="HTH_ARAC"/>
    <property type="match status" value="1"/>
</dbReference>
<comment type="caution">
    <text evidence="5">The sequence shown here is derived from an EMBL/GenBank/DDBJ whole genome shotgun (WGS) entry which is preliminary data.</text>
</comment>
<evidence type="ECO:0000313" key="6">
    <source>
        <dbReference type="Proteomes" id="UP000248790"/>
    </source>
</evidence>
<keyword evidence="3" id="KW-0804">Transcription</keyword>
<dbReference type="Proteomes" id="UP000248790">
    <property type="component" value="Unassembled WGS sequence"/>
</dbReference>
<reference evidence="5 6" key="1">
    <citation type="submission" date="2018-06" db="EMBL/GenBank/DDBJ databases">
        <title>Genomic Encyclopedia of Archaeal and Bacterial Type Strains, Phase II (KMG-II): from individual species to whole genera.</title>
        <authorList>
            <person name="Goeker M."/>
        </authorList>
    </citation>
    <scope>NUCLEOTIDE SEQUENCE [LARGE SCALE GENOMIC DNA]</scope>
    <source>
        <strain evidence="5 6">DSM 21851</strain>
    </source>
</reference>
<dbReference type="InterPro" id="IPR046532">
    <property type="entry name" value="DUF6597"/>
</dbReference>
<dbReference type="GO" id="GO:0003700">
    <property type="term" value="F:DNA-binding transcription factor activity"/>
    <property type="evidence" value="ECO:0007669"/>
    <property type="project" value="InterPro"/>
</dbReference>
<dbReference type="Pfam" id="PF20240">
    <property type="entry name" value="DUF6597"/>
    <property type="match status" value="1"/>
</dbReference>
<dbReference type="RefSeq" id="WP_310587950.1">
    <property type="nucleotide sequence ID" value="NZ_QLMC01000010.1"/>
</dbReference>
<dbReference type="PANTHER" id="PTHR46796">
    <property type="entry name" value="HTH-TYPE TRANSCRIPTIONAL ACTIVATOR RHAS-RELATED"/>
    <property type="match status" value="1"/>
</dbReference>
<evidence type="ECO:0000256" key="1">
    <source>
        <dbReference type="ARBA" id="ARBA00023015"/>
    </source>
</evidence>
<evidence type="ECO:0000313" key="5">
    <source>
        <dbReference type="EMBL" id="RAJ91018.1"/>
    </source>
</evidence>
<evidence type="ECO:0000259" key="4">
    <source>
        <dbReference type="PROSITE" id="PS01124"/>
    </source>
</evidence>
<keyword evidence="6" id="KW-1185">Reference proteome</keyword>
<keyword evidence="2 5" id="KW-0238">DNA-binding</keyword>
<dbReference type="InterPro" id="IPR018060">
    <property type="entry name" value="HTH_AraC"/>
</dbReference>
<dbReference type="AlphaFoldDB" id="A0A327WHZ7"/>
<feature type="domain" description="HTH araC/xylS-type" evidence="4">
    <location>
        <begin position="159"/>
        <end position="260"/>
    </location>
</feature>
<sequence length="271" mass="31475">MQVIHQLPHPALTPYVHGYWEIRYEVKPGETHPLSFGCTGRTHWLIFLENMFQTSFDDGQPLTNYNSMFIGQMIRPFTHQLTTPVQAITIDFTPTGFYQLFAQPAHELAGLTVDTKLGVGPSTDSLVDQLRNEPSRAVRFGLLDVFFLRRLHDTSRSDNQIETAVKLLQQQPGCLQVRQLADLINCSERTLNRRFTQSVGLSPKEYARVQRFLQARLWMDTQPAHRWGDMLTRLGYYDQAHFINEFRYFAGKPPGVYFSDKHFSLDFMRER</sequence>
<dbReference type="EMBL" id="QLMC01000010">
    <property type="protein sequence ID" value="RAJ91018.1"/>
    <property type="molecule type" value="Genomic_DNA"/>
</dbReference>
<protein>
    <submittedName>
        <fullName evidence="5">AraC-like DNA-binding protein</fullName>
    </submittedName>
</protein>
<accession>A0A327WHZ7</accession>
<gene>
    <name evidence="5" type="ORF">LX87_05359</name>
</gene>
<evidence type="ECO:0000256" key="2">
    <source>
        <dbReference type="ARBA" id="ARBA00023125"/>
    </source>
</evidence>
<dbReference type="Pfam" id="PF12833">
    <property type="entry name" value="HTH_18"/>
    <property type="match status" value="1"/>
</dbReference>
<dbReference type="PROSITE" id="PS01124">
    <property type="entry name" value="HTH_ARAC_FAMILY_2"/>
    <property type="match status" value="1"/>
</dbReference>
<dbReference type="GO" id="GO:0043565">
    <property type="term" value="F:sequence-specific DNA binding"/>
    <property type="evidence" value="ECO:0007669"/>
    <property type="project" value="InterPro"/>
</dbReference>